<evidence type="ECO:0000313" key="3">
    <source>
        <dbReference type="Proteomes" id="UP000285757"/>
    </source>
</evidence>
<dbReference type="GO" id="GO:0005737">
    <property type="term" value="C:cytoplasm"/>
    <property type="evidence" value="ECO:0007669"/>
    <property type="project" value="InterPro"/>
</dbReference>
<sequence length="74" mass="8481">MAKTNHTSSTPITERRLKIAADFYPVHTKEKTYSPAKPVPWIRLRGLWLRQAGFEVNENVKVRVMKGCLVITAE</sequence>
<dbReference type="InterPro" id="IPR014944">
    <property type="entry name" value="Toxin_SymE-like"/>
</dbReference>
<gene>
    <name evidence="2" type="ORF">BK671_23630</name>
</gene>
<organism evidence="2 3">
    <name type="scientific">Pseudomonas fluorescens</name>
    <dbReference type="NCBI Taxonomy" id="294"/>
    <lineage>
        <taxon>Bacteria</taxon>
        <taxon>Pseudomonadati</taxon>
        <taxon>Pseudomonadota</taxon>
        <taxon>Gammaproteobacteria</taxon>
        <taxon>Pseudomonadales</taxon>
        <taxon>Pseudomonadaceae</taxon>
        <taxon>Pseudomonas</taxon>
    </lineage>
</organism>
<dbReference type="GO" id="GO:0003723">
    <property type="term" value="F:RNA binding"/>
    <property type="evidence" value="ECO:0007669"/>
    <property type="project" value="InterPro"/>
</dbReference>
<dbReference type="Pfam" id="PF08845">
    <property type="entry name" value="SymE_toxin"/>
    <property type="match status" value="1"/>
</dbReference>
<proteinExistence type="predicted"/>
<feature type="domain" description="Toxin SymE-like" evidence="1">
    <location>
        <begin position="27"/>
        <end position="73"/>
    </location>
</feature>
<evidence type="ECO:0000259" key="1">
    <source>
        <dbReference type="Pfam" id="PF08845"/>
    </source>
</evidence>
<name>A0A423L280_PSEFL</name>
<dbReference type="GO" id="GO:0016070">
    <property type="term" value="P:RNA metabolic process"/>
    <property type="evidence" value="ECO:0007669"/>
    <property type="project" value="InterPro"/>
</dbReference>
<evidence type="ECO:0000313" key="2">
    <source>
        <dbReference type="EMBL" id="RON62341.1"/>
    </source>
</evidence>
<dbReference type="RefSeq" id="WP_123535560.1">
    <property type="nucleotide sequence ID" value="NZ_CABVJI010000004.1"/>
</dbReference>
<dbReference type="EMBL" id="MOBU01000020">
    <property type="protein sequence ID" value="RON62341.1"/>
    <property type="molecule type" value="Genomic_DNA"/>
</dbReference>
<dbReference type="Proteomes" id="UP000285757">
    <property type="component" value="Unassembled WGS sequence"/>
</dbReference>
<dbReference type="GO" id="GO:0016788">
    <property type="term" value="F:hydrolase activity, acting on ester bonds"/>
    <property type="evidence" value="ECO:0007669"/>
    <property type="project" value="InterPro"/>
</dbReference>
<accession>A0A423L280</accession>
<protein>
    <recommendedName>
        <fullName evidence="1">Toxin SymE-like domain-containing protein</fullName>
    </recommendedName>
</protein>
<comment type="caution">
    <text evidence="2">The sequence shown here is derived from an EMBL/GenBank/DDBJ whole genome shotgun (WGS) entry which is preliminary data.</text>
</comment>
<reference evidence="2 3" key="1">
    <citation type="submission" date="2016-10" db="EMBL/GenBank/DDBJ databases">
        <title>Comparative genome analysis of multiple Pseudomonas spp. focuses on biocontrol and plant growth promoting traits.</title>
        <authorList>
            <person name="Tao X.-Y."/>
            <person name="Taylor C.G."/>
        </authorList>
    </citation>
    <scope>NUCLEOTIDE SEQUENCE [LARGE SCALE GENOMIC DNA]</scope>
    <source>
        <strain evidence="2 3">24D3</strain>
    </source>
</reference>
<dbReference type="AlphaFoldDB" id="A0A423L280"/>